<feature type="region of interest" description="Disordered" evidence="5">
    <location>
        <begin position="39"/>
        <end position="67"/>
    </location>
</feature>
<comment type="caution">
    <text evidence="8">The sequence shown here is derived from an EMBL/GenBank/DDBJ whole genome shotgun (WGS) entry which is preliminary data.</text>
</comment>
<dbReference type="Pfam" id="PF13515">
    <property type="entry name" value="FUSC_2"/>
    <property type="match status" value="1"/>
</dbReference>
<dbReference type="PANTHER" id="PTHR47804:SF1">
    <property type="entry name" value="DUF2421 DOMAIN-CONTAINING PROTEIN"/>
    <property type="match status" value="1"/>
</dbReference>
<dbReference type="PANTHER" id="PTHR47804">
    <property type="entry name" value="60S RIBOSOMAL PROTEIN L19"/>
    <property type="match status" value="1"/>
</dbReference>
<feature type="transmembrane region" description="Helical" evidence="6">
    <location>
        <begin position="802"/>
        <end position="824"/>
    </location>
</feature>
<reference evidence="8 9" key="1">
    <citation type="submission" date="2024-09" db="EMBL/GenBank/DDBJ databases">
        <title>Rethinking Asexuality: The Enigmatic Case of Functional Sexual Genes in Lepraria (Stereocaulaceae).</title>
        <authorList>
            <person name="Doellman M."/>
            <person name="Sun Y."/>
            <person name="Barcenas-Pena A."/>
            <person name="Lumbsch H.T."/>
            <person name="Grewe F."/>
        </authorList>
    </citation>
    <scope>NUCLEOTIDE SEQUENCE [LARGE SCALE GENOMIC DNA]</scope>
    <source>
        <strain evidence="8 9">Mercado 3170</strain>
    </source>
</reference>
<protein>
    <recommendedName>
        <fullName evidence="7">Integral membrane bound transporter domain-containing protein</fullName>
    </recommendedName>
</protein>
<feature type="region of interest" description="Disordered" evidence="5">
    <location>
        <begin position="596"/>
        <end position="634"/>
    </location>
</feature>
<sequence>MIPIPNANEGGPSSLSRKSLRPKLRQATLIIPKTGRRVKRGVTFGPPTGLDGGPGGPSGEQSPLLRGPRKQRGLQWSIAEGAISYANQAWSFAKSKTGRDVLKCSIAYFLGSLATFIPAIAALLGQQDGKHMVATITVYFHPARSKGSMVEAIICAAVAFAYAVFICFSSMAVSIFFGRTLGLIVVGHVIVLITFCGAGLGLVGWTKQRLGHPLVNVSCSLTSLAIITVLTKEGAVQAAEFSDDKVVQVMIIILMGVSATTVVSLLISPISACDELKKDLVQVTDLLGDLLAMITTGFLTGSEEELQQQQFLDTSTKSKKAFSSMTKNLKESKYEHYVMGTETEYQLEAKLVNCMQRLEQNVGGLRSAATTQFLLMSQTGVTSSATPTSTRYGGNTPRFSSFPTIADGSMSLLVEHGVLAAIDEVPEDESQEDSRLAHPFPDGDSVASMFNSPADIFSRFIMQLGPSMKSLAVTLRKILDELPYACDGTLAVDARFRTSLEDAVDLYTNARKEALTLLYKSKELTRADSVALEADLEEVAASCGYFSFSLLDFANEMKAYLEILDDLKLEVEERPDGRTWNWLKFWHKASTSKSKHHIGDTERDSLIAQNEENEVPGDSPSPTERKAARNAHQTGHDPRWSIRYRLWRALGVLRRDDIKFAIKVGIGAALYALPSFLAATRPLYQHWRGEWGLLSYMLVCSMTIGASNTTGFARFVGTCLGALCAIVSWIASRGNAYLLAFFGWLMSLWTSYLIVALGRGPMGRFIMLTYNLSALYAYSLSVKDLDNDDDEGGVNPIITEIVLHRVVAVLSGCLWGLVITRLIWPISAQRKFKDGLSMLWLRMGLIWKRDPLAMLTEGDSPNIYMNLCEEFELHRFLSRLENLSSAAASEVDLRGPFPEDVYSDILKSTGAMLDAFHAMNVMIMKNPRATKGEAEILRYTIIERAQLSARISHLFQVLASSMKLEYPMNEALPNIEHTRDRLLAKIFRFRKEGRDRLDSKDEDFELLYAYALVTGQLSKEITHVGNEIEKLFGVLDEETLKLQ</sequence>
<keyword evidence="2 6" id="KW-0812">Transmembrane</keyword>
<evidence type="ECO:0000313" key="9">
    <source>
        <dbReference type="Proteomes" id="UP001590950"/>
    </source>
</evidence>
<dbReference type="EMBL" id="JBEFKJ010000024">
    <property type="protein sequence ID" value="KAL2039697.1"/>
    <property type="molecule type" value="Genomic_DNA"/>
</dbReference>
<evidence type="ECO:0000313" key="8">
    <source>
        <dbReference type="EMBL" id="KAL2039697.1"/>
    </source>
</evidence>
<evidence type="ECO:0000256" key="2">
    <source>
        <dbReference type="ARBA" id="ARBA00022692"/>
    </source>
</evidence>
<evidence type="ECO:0000256" key="3">
    <source>
        <dbReference type="ARBA" id="ARBA00022989"/>
    </source>
</evidence>
<evidence type="ECO:0000259" key="7">
    <source>
        <dbReference type="Pfam" id="PF13515"/>
    </source>
</evidence>
<proteinExistence type="predicted"/>
<dbReference type="PRINTS" id="PR02047">
    <property type="entry name" value="BREFELDNASP4"/>
</dbReference>
<feature type="transmembrane region" description="Helical" evidence="6">
    <location>
        <begin position="246"/>
        <end position="268"/>
    </location>
</feature>
<gene>
    <name evidence="8" type="ORF">N7G274_007556</name>
</gene>
<feature type="domain" description="Integral membrane bound transporter" evidence="7">
    <location>
        <begin position="683"/>
        <end position="819"/>
    </location>
</feature>
<feature type="transmembrane region" description="Helical" evidence="6">
    <location>
        <begin position="737"/>
        <end position="758"/>
    </location>
</feature>
<evidence type="ECO:0000256" key="5">
    <source>
        <dbReference type="SAM" id="MobiDB-lite"/>
    </source>
</evidence>
<dbReference type="InterPro" id="IPR049453">
    <property type="entry name" value="Memb_transporter_dom"/>
</dbReference>
<feature type="transmembrane region" description="Helical" evidence="6">
    <location>
        <begin position="765"/>
        <end position="782"/>
    </location>
</feature>
<keyword evidence="4 6" id="KW-0472">Membrane</keyword>
<accession>A0ABR4A182</accession>
<keyword evidence="9" id="KW-1185">Reference proteome</keyword>
<feature type="transmembrane region" description="Helical" evidence="6">
    <location>
        <begin position="152"/>
        <end position="177"/>
    </location>
</feature>
<keyword evidence="3 6" id="KW-1133">Transmembrane helix</keyword>
<feature type="transmembrane region" description="Helical" evidence="6">
    <location>
        <begin position="214"/>
        <end position="231"/>
    </location>
</feature>
<feature type="transmembrane region" description="Helical" evidence="6">
    <location>
        <begin position="712"/>
        <end position="731"/>
    </location>
</feature>
<feature type="region of interest" description="Disordered" evidence="5">
    <location>
        <begin position="1"/>
        <end position="21"/>
    </location>
</feature>
<name>A0ABR4A182_9LECA</name>
<organism evidence="8 9">
    <name type="scientific">Stereocaulon virgatum</name>
    <dbReference type="NCBI Taxonomy" id="373712"/>
    <lineage>
        <taxon>Eukaryota</taxon>
        <taxon>Fungi</taxon>
        <taxon>Dikarya</taxon>
        <taxon>Ascomycota</taxon>
        <taxon>Pezizomycotina</taxon>
        <taxon>Lecanoromycetes</taxon>
        <taxon>OSLEUM clade</taxon>
        <taxon>Lecanoromycetidae</taxon>
        <taxon>Lecanorales</taxon>
        <taxon>Lecanorineae</taxon>
        <taxon>Stereocaulaceae</taxon>
        <taxon>Stereocaulon</taxon>
    </lineage>
</organism>
<comment type="subcellular location">
    <subcellularLocation>
        <location evidence="1">Membrane</location>
        <topology evidence="1">Multi-pass membrane protein</topology>
    </subcellularLocation>
</comment>
<dbReference type="InterPro" id="IPR023244">
    <property type="entry name" value="Brefeldin_A-sensitivity_4"/>
</dbReference>
<evidence type="ECO:0000256" key="4">
    <source>
        <dbReference type="ARBA" id="ARBA00023136"/>
    </source>
</evidence>
<dbReference type="InterPro" id="IPR052430">
    <property type="entry name" value="IVT-Associated"/>
</dbReference>
<feature type="transmembrane region" description="Helical" evidence="6">
    <location>
        <begin position="106"/>
        <end position="124"/>
    </location>
</feature>
<evidence type="ECO:0000256" key="1">
    <source>
        <dbReference type="ARBA" id="ARBA00004141"/>
    </source>
</evidence>
<dbReference type="Proteomes" id="UP001590950">
    <property type="component" value="Unassembled WGS sequence"/>
</dbReference>
<feature type="transmembrane region" description="Helical" evidence="6">
    <location>
        <begin position="183"/>
        <end position="202"/>
    </location>
</feature>
<evidence type="ECO:0000256" key="6">
    <source>
        <dbReference type="SAM" id="Phobius"/>
    </source>
</evidence>